<dbReference type="AlphaFoldDB" id="A0AAW9MZ59"/>
<dbReference type="RefSeq" id="WP_324619933.1">
    <property type="nucleotide sequence ID" value="NZ_JAYKOT010000003.1"/>
</dbReference>
<accession>A0AAW9MZ59</accession>
<sequence length="49" mass="5472">MVEVSKIQSTKSSNAIEGISTNEGKDKKQQVGVYFNFIGVIRLNENKKN</sequence>
<organism evidence="2 3">
    <name type="scientific">Citroniella saccharovorans</name>
    <dbReference type="NCBI Taxonomy" id="2053367"/>
    <lineage>
        <taxon>Bacteria</taxon>
        <taxon>Bacillati</taxon>
        <taxon>Bacillota</taxon>
        <taxon>Tissierellia</taxon>
        <taxon>Tissierellales</taxon>
        <taxon>Peptoniphilaceae</taxon>
        <taxon>Citroniella</taxon>
    </lineage>
</organism>
<protein>
    <submittedName>
        <fullName evidence="2">Uncharacterized protein</fullName>
    </submittedName>
</protein>
<evidence type="ECO:0000313" key="2">
    <source>
        <dbReference type="EMBL" id="MEB3429764.1"/>
    </source>
</evidence>
<reference evidence="2 3" key="1">
    <citation type="submission" date="2024-01" db="EMBL/GenBank/DDBJ databases">
        <title>Complete genome sequence of Citroniella saccharovorans strain M6.X9, isolated from human fecal sample.</title>
        <authorList>
            <person name="Cheng G."/>
            <person name="Westerholm M."/>
            <person name="Schnurer A."/>
        </authorList>
    </citation>
    <scope>NUCLEOTIDE SEQUENCE [LARGE SCALE GENOMIC DNA]</scope>
    <source>
        <strain evidence="2 3">DSM 29873</strain>
    </source>
</reference>
<evidence type="ECO:0000256" key="1">
    <source>
        <dbReference type="SAM" id="MobiDB-lite"/>
    </source>
</evidence>
<dbReference type="Proteomes" id="UP001357733">
    <property type="component" value="Unassembled WGS sequence"/>
</dbReference>
<dbReference type="EMBL" id="JAYKOT010000003">
    <property type="protein sequence ID" value="MEB3429764.1"/>
    <property type="molecule type" value="Genomic_DNA"/>
</dbReference>
<name>A0AAW9MZ59_9FIRM</name>
<comment type="caution">
    <text evidence="2">The sequence shown here is derived from an EMBL/GenBank/DDBJ whole genome shotgun (WGS) entry which is preliminary data.</text>
</comment>
<evidence type="ECO:0000313" key="3">
    <source>
        <dbReference type="Proteomes" id="UP001357733"/>
    </source>
</evidence>
<proteinExistence type="predicted"/>
<keyword evidence="3" id="KW-1185">Reference proteome</keyword>
<feature type="region of interest" description="Disordered" evidence="1">
    <location>
        <begin position="1"/>
        <end position="22"/>
    </location>
</feature>
<gene>
    <name evidence="2" type="ORF">VLK81_07035</name>
</gene>